<evidence type="ECO:0000259" key="1">
    <source>
        <dbReference type="Pfam" id="PF09995"/>
    </source>
</evidence>
<feature type="domain" description="ER-bound oxygenase mpaB/mpaB'/Rubber oxygenase catalytic" evidence="1">
    <location>
        <begin position="107"/>
        <end position="323"/>
    </location>
</feature>
<keyword evidence="3" id="KW-1185">Reference proteome</keyword>
<dbReference type="InterPro" id="IPR018713">
    <property type="entry name" value="MPAB/Lcp_cat_dom"/>
</dbReference>
<dbReference type="AlphaFoldDB" id="A0A6G4XB54"/>
<proteinExistence type="predicted"/>
<dbReference type="Pfam" id="PF09995">
    <property type="entry name" value="MPAB_Lcp_cat"/>
    <property type="match status" value="1"/>
</dbReference>
<dbReference type="PANTHER" id="PTHR37539">
    <property type="entry name" value="SECRETED PROTEIN-RELATED"/>
    <property type="match status" value="1"/>
</dbReference>
<comment type="caution">
    <text evidence="2">The sequence shown here is derived from an EMBL/GenBank/DDBJ whole genome shotgun (WGS) entry which is preliminary data.</text>
</comment>
<dbReference type="Proteomes" id="UP000481109">
    <property type="component" value="Unassembled WGS sequence"/>
</dbReference>
<gene>
    <name evidence="2" type="ORF">G6045_03650</name>
</gene>
<protein>
    <submittedName>
        <fullName evidence="2">DUF2236 domain-containing protein</fullName>
    </submittedName>
</protein>
<dbReference type="GO" id="GO:0016491">
    <property type="term" value="F:oxidoreductase activity"/>
    <property type="evidence" value="ECO:0007669"/>
    <property type="project" value="InterPro"/>
</dbReference>
<reference evidence="2 3" key="1">
    <citation type="submission" date="2020-02" db="EMBL/GenBank/DDBJ databases">
        <title>Whole-genome analyses of novel actinobacteria.</title>
        <authorList>
            <person name="Sahin N."/>
            <person name="Tokatli A."/>
        </authorList>
    </citation>
    <scope>NUCLEOTIDE SEQUENCE [LARGE SCALE GENOMIC DNA]</scope>
    <source>
        <strain evidence="2 3">YC504</strain>
    </source>
</reference>
<dbReference type="EMBL" id="JAAKZW010000005">
    <property type="protein sequence ID" value="NGO74786.1"/>
    <property type="molecule type" value="Genomic_DNA"/>
</dbReference>
<evidence type="ECO:0000313" key="3">
    <source>
        <dbReference type="Proteomes" id="UP000481109"/>
    </source>
</evidence>
<dbReference type="PANTHER" id="PTHR37539:SF1">
    <property type="entry name" value="ER-BOUND OXYGENASE MPAB_MPAB'_RUBBER OXYGENASE CATALYTIC DOMAIN-CONTAINING PROTEIN"/>
    <property type="match status" value="1"/>
</dbReference>
<name>A0A6G4XB54_9ACTN</name>
<evidence type="ECO:0000313" key="2">
    <source>
        <dbReference type="EMBL" id="NGO74786.1"/>
    </source>
</evidence>
<organism evidence="2 3">
    <name type="scientific">Streptomyces mesophilus</name>
    <dbReference type="NCBI Taxonomy" id="1775132"/>
    <lineage>
        <taxon>Bacteria</taxon>
        <taxon>Bacillati</taxon>
        <taxon>Actinomycetota</taxon>
        <taxon>Actinomycetes</taxon>
        <taxon>Kitasatosporales</taxon>
        <taxon>Streptomycetaceae</taxon>
        <taxon>Streptomyces</taxon>
    </lineage>
</organism>
<sequence length="378" mass="40813">MTWPTRRGDAAEIKLKYPEQAEQLGVALRTGDPLADAVVAELADLGPSARRTLLAGLRDGLDSLEAPPPAVAALLADVESVSSPYDIDRGAYVALTVPPFAHNIALGQGALVNTYTSPVIAAVLRRTGRLTSMAKRRLDETGKWLLQAILPGGLERGAGGYVATVMVRLLHAQVRAVVRGQGWDEDTWGAPISQVELVRTWLDFTLVSYRALTAMGYDFTDEELADVYRRWQHQGRLLGIDDAFYGDITGHDQAAELADLIAMTDDGLDPDTKPFLEALQGAAIQQLTPVFGDPVLTGSLIRAFARLIQGDARADALGITPSELSPLLPVLILGTAESRRLARQLPEEWSALQRNHRAAIEEILAAPDTPTTYEANLA</sequence>
<accession>A0A6G4XB54</accession>
<dbReference type="InterPro" id="IPR037473">
    <property type="entry name" value="Lcp-like"/>
</dbReference>
<dbReference type="RefSeq" id="WP_165330300.1">
    <property type="nucleotide sequence ID" value="NZ_JAAKZW010000005.1"/>
</dbReference>